<evidence type="ECO:0000313" key="5">
    <source>
        <dbReference type="Proteomes" id="UP001208567"/>
    </source>
</evidence>
<reference evidence="4 5" key="1">
    <citation type="journal article" date="2024" name="Int. J. Syst. Evol. Microbiol.">
        <title>Clostridium omnivorum sp. nov., isolated from anoxic soil under the treatment of reductive soil disinfestation.</title>
        <authorList>
            <person name="Ueki A."/>
            <person name="Tonouchi A."/>
            <person name="Kaku N."/>
            <person name="Honma S."/>
            <person name="Ueki K."/>
        </authorList>
    </citation>
    <scope>NUCLEOTIDE SEQUENCE [LARGE SCALE GENOMIC DNA]</scope>
    <source>
        <strain evidence="4 5">E14</strain>
    </source>
</reference>
<dbReference type="SMART" id="SM00646">
    <property type="entry name" value="Ami_3"/>
    <property type="match status" value="1"/>
</dbReference>
<evidence type="ECO:0000259" key="3">
    <source>
        <dbReference type="SMART" id="SM00646"/>
    </source>
</evidence>
<dbReference type="Proteomes" id="UP001208567">
    <property type="component" value="Unassembled WGS sequence"/>
</dbReference>
<dbReference type="RefSeq" id="WP_264850532.1">
    <property type="nucleotide sequence ID" value="NZ_BRXR01000001.1"/>
</dbReference>
<sequence length="254" mass="27746">MIKKTQIKKVILMAAAVVAIGFYNRTQYSTAVNSNGYEKDLKSIEVNSVENAILLASNVNITNKPMVKKQTVVVIDAGHGGYDIGAIGGRKTREKNVTLPIALKLGSILESKGIKVLYTRKSDNVAWPKNIKADLKARTEISNKANADLFISIHANSSIFRSAKGMETYYAPQNSKAKSLAGSIQNQLVKNIKLSNRGIKSDNYYVFKNTKATSVLVELAFITNSQEEGMLNNSSYQNKYASSIAAGILNYLGK</sequence>
<keyword evidence="1" id="KW-0378">Hydrolase</keyword>
<keyword evidence="2" id="KW-0732">Signal</keyword>
<dbReference type="Gene3D" id="3.40.630.40">
    <property type="entry name" value="Zn-dependent exopeptidases"/>
    <property type="match status" value="1"/>
</dbReference>
<proteinExistence type="predicted"/>
<feature type="domain" description="MurNAc-LAA" evidence="3">
    <location>
        <begin position="139"/>
        <end position="249"/>
    </location>
</feature>
<dbReference type="PANTHER" id="PTHR30404:SF0">
    <property type="entry name" value="N-ACETYLMURAMOYL-L-ALANINE AMIDASE AMIC"/>
    <property type="match status" value="1"/>
</dbReference>
<dbReference type="PANTHER" id="PTHR30404">
    <property type="entry name" value="N-ACETYLMURAMOYL-L-ALANINE AMIDASE"/>
    <property type="match status" value="1"/>
</dbReference>
<gene>
    <name evidence="4" type="ORF">bsdE14_26660</name>
</gene>
<evidence type="ECO:0000313" key="4">
    <source>
        <dbReference type="EMBL" id="GLC31256.1"/>
    </source>
</evidence>
<feature type="chain" id="PRO_5047362694" description="MurNAc-LAA domain-containing protein" evidence="2">
    <location>
        <begin position="20"/>
        <end position="254"/>
    </location>
</feature>
<dbReference type="InterPro" id="IPR050695">
    <property type="entry name" value="N-acetylmuramoyl_amidase_3"/>
</dbReference>
<evidence type="ECO:0000256" key="2">
    <source>
        <dbReference type="SAM" id="SignalP"/>
    </source>
</evidence>
<dbReference type="Pfam" id="PF01520">
    <property type="entry name" value="Amidase_3"/>
    <property type="match status" value="1"/>
</dbReference>
<dbReference type="SUPFAM" id="SSF53187">
    <property type="entry name" value="Zn-dependent exopeptidases"/>
    <property type="match status" value="1"/>
</dbReference>
<comment type="caution">
    <text evidence="4">The sequence shown here is derived from an EMBL/GenBank/DDBJ whole genome shotgun (WGS) entry which is preliminary data.</text>
</comment>
<protein>
    <recommendedName>
        <fullName evidence="3">MurNAc-LAA domain-containing protein</fullName>
    </recommendedName>
</protein>
<dbReference type="CDD" id="cd02696">
    <property type="entry name" value="MurNAc-LAA"/>
    <property type="match status" value="1"/>
</dbReference>
<dbReference type="EMBL" id="BRXR01000001">
    <property type="protein sequence ID" value="GLC31256.1"/>
    <property type="molecule type" value="Genomic_DNA"/>
</dbReference>
<dbReference type="InterPro" id="IPR002508">
    <property type="entry name" value="MurNAc-LAA_cat"/>
</dbReference>
<feature type="signal peptide" evidence="2">
    <location>
        <begin position="1"/>
        <end position="19"/>
    </location>
</feature>
<name>A0ABQ5N7S7_9CLOT</name>
<organism evidence="4 5">
    <name type="scientific">Clostridium omnivorum</name>
    <dbReference type="NCBI Taxonomy" id="1604902"/>
    <lineage>
        <taxon>Bacteria</taxon>
        <taxon>Bacillati</taxon>
        <taxon>Bacillota</taxon>
        <taxon>Clostridia</taxon>
        <taxon>Eubacteriales</taxon>
        <taxon>Clostridiaceae</taxon>
        <taxon>Clostridium</taxon>
    </lineage>
</organism>
<keyword evidence="5" id="KW-1185">Reference proteome</keyword>
<evidence type="ECO:0000256" key="1">
    <source>
        <dbReference type="ARBA" id="ARBA00022801"/>
    </source>
</evidence>
<accession>A0ABQ5N7S7</accession>